<dbReference type="OrthoDB" id="9800643at2"/>
<evidence type="ECO:0000259" key="6">
    <source>
        <dbReference type="Pfam" id="PF05175"/>
    </source>
</evidence>
<dbReference type="InterPro" id="IPR004556">
    <property type="entry name" value="HemK-like"/>
</dbReference>
<comment type="catalytic activity">
    <reaction evidence="5">
        <text>L-glutaminyl-[peptide chain release factor] + S-adenosyl-L-methionine = N(5)-methyl-L-glutaminyl-[peptide chain release factor] + S-adenosyl-L-homocysteine + H(+)</text>
        <dbReference type="Rhea" id="RHEA:42896"/>
        <dbReference type="Rhea" id="RHEA-COMP:10271"/>
        <dbReference type="Rhea" id="RHEA-COMP:10272"/>
        <dbReference type="ChEBI" id="CHEBI:15378"/>
        <dbReference type="ChEBI" id="CHEBI:30011"/>
        <dbReference type="ChEBI" id="CHEBI:57856"/>
        <dbReference type="ChEBI" id="CHEBI:59789"/>
        <dbReference type="ChEBI" id="CHEBI:61891"/>
        <dbReference type="EC" id="2.1.1.297"/>
    </reaction>
</comment>
<dbReference type="GO" id="GO:0003676">
    <property type="term" value="F:nucleic acid binding"/>
    <property type="evidence" value="ECO:0007669"/>
    <property type="project" value="InterPro"/>
</dbReference>
<dbReference type="InterPro" id="IPR029063">
    <property type="entry name" value="SAM-dependent_MTases_sf"/>
</dbReference>
<dbReference type="Pfam" id="PF05175">
    <property type="entry name" value="MTS"/>
    <property type="match status" value="1"/>
</dbReference>
<dbReference type="Proteomes" id="UP000006811">
    <property type="component" value="Chromosome"/>
</dbReference>
<evidence type="ECO:0000313" key="8">
    <source>
        <dbReference type="EMBL" id="AEH39707.1"/>
    </source>
</evidence>
<dbReference type="EC" id="2.1.1.297" evidence="1"/>
<dbReference type="PANTHER" id="PTHR18895:SF74">
    <property type="entry name" value="MTRF1L RELEASE FACTOR GLUTAMINE METHYLTRANSFERASE"/>
    <property type="match status" value="1"/>
</dbReference>
<dbReference type="InterPro" id="IPR040758">
    <property type="entry name" value="PrmC_N"/>
</dbReference>
<dbReference type="InterPro" id="IPR050320">
    <property type="entry name" value="N5-glutamine_MTase"/>
</dbReference>
<proteinExistence type="predicted"/>
<dbReference type="NCBIfam" id="TIGR03534">
    <property type="entry name" value="RF_mod_PrmC"/>
    <property type="match status" value="1"/>
</dbReference>
<keyword evidence="3 8" id="KW-0808">Transferase</keyword>
<dbReference type="AlphaFoldDB" id="F7WZ54"/>
<feature type="domain" description="Release factor glutamine methyltransferase N-terminal" evidence="7">
    <location>
        <begin position="6"/>
        <end position="72"/>
    </location>
</feature>
<dbReference type="CDD" id="cd02440">
    <property type="entry name" value="AdoMet_MTases"/>
    <property type="match status" value="1"/>
</dbReference>
<evidence type="ECO:0000256" key="2">
    <source>
        <dbReference type="ARBA" id="ARBA00022603"/>
    </source>
</evidence>
<feature type="domain" description="Methyltransferase small" evidence="6">
    <location>
        <begin position="95"/>
        <end position="187"/>
    </location>
</feature>
<reference evidence="8 9" key="1">
    <citation type="journal article" date="2011" name="Appl. Environ. Microbiol.">
        <title>The genome of Buchnera aphidicola from the aphid Cinara tujafilina provides new clues about the evolutionary history of metabolic losses in bacterial endosymbionts.</title>
        <authorList>
            <person name="Lamelas A."/>
            <person name="Gosalbes M.J."/>
            <person name="Moya A."/>
            <person name="Latorre A."/>
        </authorList>
    </citation>
    <scope>NUCLEOTIDE SEQUENCE [LARGE SCALE GENOMIC DNA]</scope>
    <source>
        <strain evidence="9">Cinara tujafilina</strain>
    </source>
</reference>
<evidence type="ECO:0000256" key="4">
    <source>
        <dbReference type="ARBA" id="ARBA00022691"/>
    </source>
</evidence>
<dbReference type="PROSITE" id="PS00092">
    <property type="entry name" value="N6_MTASE"/>
    <property type="match status" value="1"/>
</dbReference>
<keyword evidence="9" id="KW-1185">Reference proteome</keyword>
<dbReference type="InterPro" id="IPR019874">
    <property type="entry name" value="RF_methyltr_PrmC"/>
</dbReference>
<evidence type="ECO:0000256" key="1">
    <source>
        <dbReference type="ARBA" id="ARBA00012771"/>
    </source>
</evidence>
<keyword evidence="2 8" id="KW-0489">Methyltransferase</keyword>
<dbReference type="PANTHER" id="PTHR18895">
    <property type="entry name" value="HEMK METHYLTRANSFERASE"/>
    <property type="match status" value="1"/>
</dbReference>
<dbReference type="InterPro" id="IPR007848">
    <property type="entry name" value="Small_mtfrase_dom"/>
</dbReference>
<keyword evidence="4" id="KW-0949">S-adenosyl-L-methionine</keyword>
<evidence type="ECO:0000256" key="3">
    <source>
        <dbReference type="ARBA" id="ARBA00022679"/>
    </source>
</evidence>
<dbReference type="Gene3D" id="3.40.50.150">
    <property type="entry name" value="Vaccinia Virus protein VP39"/>
    <property type="match status" value="1"/>
</dbReference>
<dbReference type="Pfam" id="PF17827">
    <property type="entry name" value="PrmC_N"/>
    <property type="match status" value="1"/>
</dbReference>
<dbReference type="GO" id="GO:0102559">
    <property type="term" value="F:peptide chain release factor N(5)-glutamine methyltransferase activity"/>
    <property type="evidence" value="ECO:0007669"/>
    <property type="project" value="UniProtKB-EC"/>
</dbReference>
<evidence type="ECO:0000259" key="7">
    <source>
        <dbReference type="Pfam" id="PF17827"/>
    </source>
</evidence>
<dbReference type="eggNOG" id="COG2890">
    <property type="taxonomic scope" value="Bacteria"/>
</dbReference>
<organism evidence="8 9">
    <name type="scientific">Buchnera aphidicola</name>
    <name type="common">Cinara tujafilina</name>
    <dbReference type="NCBI Taxonomy" id="261317"/>
    <lineage>
        <taxon>Bacteria</taxon>
        <taxon>Pseudomonadati</taxon>
        <taxon>Pseudomonadota</taxon>
        <taxon>Gammaproteobacteria</taxon>
        <taxon>Enterobacterales</taxon>
        <taxon>Erwiniaceae</taxon>
        <taxon>Buchnera</taxon>
    </lineage>
</organism>
<name>F7WZ54_9GAMM</name>
<protein>
    <recommendedName>
        <fullName evidence="1">peptide chain release factor N(5)-glutamine methyltransferase</fullName>
        <ecNumber evidence="1">2.1.1.297</ecNumber>
    </recommendedName>
</protein>
<dbReference type="SUPFAM" id="SSF53335">
    <property type="entry name" value="S-adenosyl-L-methionine-dependent methyltransferases"/>
    <property type="match status" value="1"/>
</dbReference>
<dbReference type="STRING" id="261317.BCTU_116"/>
<evidence type="ECO:0000313" key="9">
    <source>
        <dbReference type="Proteomes" id="UP000006811"/>
    </source>
</evidence>
<accession>F7WZ54</accession>
<dbReference type="Gene3D" id="1.10.8.10">
    <property type="entry name" value="DNA helicase RuvA subunit, C-terminal domain"/>
    <property type="match status" value="1"/>
</dbReference>
<dbReference type="EMBL" id="CP001817">
    <property type="protein sequence ID" value="AEH39707.1"/>
    <property type="molecule type" value="Genomic_DNA"/>
</dbReference>
<dbReference type="KEGG" id="baj:BCTU_116"/>
<dbReference type="GO" id="GO:0032259">
    <property type="term" value="P:methylation"/>
    <property type="evidence" value="ECO:0007669"/>
    <property type="project" value="UniProtKB-KW"/>
</dbReference>
<gene>
    <name evidence="8" type="primary">hemK</name>
    <name evidence="8" type="ORF">BCTU_116</name>
</gene>
<dbReference type="HOGENOM" id="CLU_018398_3_0_6"/>
<sequence length="277" mass="32520">MKIIDWMIYAKKKIKNNITAHIDITLLLCFVLKCSKEYLISTENRKLTIYEMRLLKTVLKRRIYGEPIEYIIKKKEFWSLPLYVSSSVLIPRPDTELLVQVVIDKISKHKKKKLDLGTGSGAIALAIAQENSYCQVLGVDNCFYALSVANYNLYKLKINNVTFKYSHWFSNIIGEKFNFIVCNPPYLSYRDFYLSNKNLKFEPYYALVSGQYGIECIQYIIQKSINFIICPGWLCIEHCYKQKNIVEKLFKDNFFIHVHSYKDYSGRFRVTVGLIKN</sequence>
<evidence type="ECO:0000256" key="5">
    <source>
        <dbReference type="ARBA" id="ARBA00048391"/>
    </source>
</evidence>
<dbReference type="InterPro" id="IPR002052">
    <property type="entry name" value="DNA_methylase_N6_adenine_CS"/>
</dbReference>
<dbReference type="NCBIfam" id="TIGR00536">
    <property type="entry name" value="hemK_fam"/>
    <property type="match status" value="1"/>
</dbReference>